<protein>
    <submittedName>
        <fullName evidence="2">Uncharacterized protein</fullName>
    </submittedName>
</protein>
<organism evidence="2 3">
    <name type="scientific">Candidatus Egerieicola pullicola</name>
    <dbReference type="NCBI Taxonomy" id="2840775"/>
    <lineage>
        <taxon>Bacteria</taxon>
        <taxon>Bacillati</taxon>
        <taxon>Bacillota</taxon>
        <taxon>Clostridia</taxon>
        <taxon>Eubacteriales</taxon>
        <taxon>Oscillospiraceae</taxon>
        <taxon>Oscillospiraceae incertae sedis</taxon>
        <taxon>Candidatus Egerieicola</taxon>
    </lineage>
</organism>
<gene>
    <name evidence="2" type="ORF">IAB36_00505</name>
</gene>
<keyword evidence="1" id="KW-0812">Transmembrane</keyword>
<evidence type="ECO:0000256" key="1">
    <source>
        <dbReference type="SAM" id="Phobius"/>
    </source>
</evidence>
<sequence>MSVKRSFALIGLGFVFLPVSLLLQLAGGRSTWVGISWLSLVSWILLVGWGVYCAALYRPGESKLLHLLLLHAGAVLGLAVCWAGFSGLLGVLGLGLAQLVELCFFFPILNPGLEVLFHLPITNTISDLAVVSAGFVLMALLALLCCGVRWLLSRK</sequence>
<reference evidence="2" key="1">
    <citation type="submission" date="2020-10" db="EMBL/GenBank/DDBJ databases">
        <authorList>
            <person name="Gilroy R."/>
        </authorList>
    </citation>
    <scope>NUCLEOTIDE SEQUENCE</scope>
    <source>
        <strain evidence="2">CHK184-25365</strain>
    </source>
</reference>
<feature type="transmembrane region" description="Helical" evidence="1">
    <location>
        <begin position="64"/>
        <end position="85"/>
    </location>
</feature>
<evidence type="ECO:0000313" key="3">
    <source>
        <dbReference type="Proteomes" id="UP000886749"/>
    </source>
</evidence>
<dbReference type="AlphaFoldDB" id="A0A9D1AI11"/>
<comment type="caution">
    <text evidence="2">The sequence shown here is derived from an EMBL/GenBank/DDBJ whole genome shotgun (WGS) entry which is preliminary data.</text>
</comment>
<keyword evidence="1" id="KW-1133">Transmembrane helix</keyword>
<dbReference type="EMBL" id="DVGY01000013">
    <property type="protein sequence ID" value="HIR40298.1"/>
    <property type="molecule type" value="Genomic_DNA"/>
</dbReference>
<proteinExistence type="predicted"/>
<reference evidence="2" key="2">
    <citation type="journal article" date="2021" name="PeerJ">
        <title>Extensive microbial diversity within the chicken gut microbiome revealed by metagenomics and culture.</title>
        <authorList>
            <person name="Gilroy R."/>
            <person name="Ravi A."/>
            <person name="Getino M."/>
            <person name="Pursley I."/>
            <person name="Horton D.L."/>
            <person name="Alikhan N.F."/>
            <person name="Baker D."/>
            <person name="Gharbi K."/>
            <person name="Hall N."/>
            <person name="Watson M."/>
            <person name="Adriaenssens E.M."/>
            <person name="Foster-Nyarko E."/>
            <person name="Jarju S."/>
            <person name="Secka A."/>
            <person name="Antonio M."/>
            <person name="Oren A."/>
            <person name="Chaudhuri R.R."/>
            <person name="La Ragione R."/>
            <person name="Hildebrand F."/>
            <person name="Pallen M.J."/>
        </authorList>
    </citation>
    <scope>NUCLEOTIDE SEQUENCE</scope>
    <source>
        <strain evidence="2">CHK184-25365</strain>
    </source>
</reference>
<feature type="transmembrane region" description="Helical" evidence="1">
    <location>
        <begin position="7"/>
        <end position="26"/>
    </location>
</feature>
<feature type="transmembrane region" description="Helical" evidence="1">
    <location>
        <begin position="32"/>
        <end position="57"/>
    </location>
</feature>
<dbReference type="Proteomes" id="UP000886749">
    <property type="component" value="Unassembled WGS sequence"/>
</dbReference>
<feature type="transmembrane region" description="Helical" evidence="1">
    <location>
        <begin position="130"/>
        <end position="152"/>
    </location>
</feature>
<evidence type="ECO:0000313" key="2">
    <source>
        <dbReference type="EMBL" id="HIR40298.1"/>
    </source>
</evidence>
<accession>A0A9D1AI11</accession>
<keyword evidence="1" id="KW-0472">Membrane</keyword>
<name>A0A9D1AI11_9FIRM</name>